<sequence length="1224" mass="133004">MSNVVTETGPTTKWQFWIDRGGTFTDVVAQRPDGTLVTHKLLSENPSQYPDAAIQGIREMLGIARDEPLPATRIGAVKMGTTVATNALLERRGEATLLVVTRGFGDALRIGYQTRPELFSLDIELPEMLYSEVLEVDERISAQGEVILPLDEAATRAGLQAAFDRGLRSLAVLFMHSYRYPQHERRVAQIARQIGFSQISISAEVSPLMKLVSRGDTTVVDAYLSPILRRYVEQVSSELDGMQESGGRLLFMQSNGGLTDAYRFQGKDAILSGPAGGVVGMVRTAEAAGFTRLIGFDMGGTSTDVSHYAGEYERAFETQVAGVRLRAPMMLIHTVAAGGGSMLQFDGARFRVGPESAGANPGPACYRNGGPLTVTDCNVMLGKLQPDHFPQVFGPQADQPLDRDVVRHQFQQLAAEINQATGDNRSPEQVAEGFLAIAVTNMANAIKRISVQRGYDVSDYTLCCFGGAGGQHACLVADSLGMKRVYLHPHAGVLSAFGMGLADRRLLRDQAVEAPLQEGLMAELVAGLNRLQAEGVAEMVAQGVPEEGICCERKLHLRYLGSDTALLVEFGDLAMIQAGFEQIHRQRFGFISPEKPLVVEAIQVEVIGAGETPALVTETMDQTREAVPLAVHPTVMNGASHHTPFYARESLPVDRPVAGPAVVVEKTGTIVVEPGWRATLTRHNNMVLERYQALPERVAIGTRVDPVMLEIFNNLFMSIAEQMGMVLENTAASVNIKERLDFSCALFDQQGDLIANAPHMPVHLGSMSESIKTVIRERAGTMQPGDAYLLNDPYNGGTHLPDVTLIKPVFDPAGRQVIFYVASRGHHADIGGITPGSMPPDSTLLAQEGVLISNMKLVDRGRFCEQEIRDLLASGPWPARNIDTNLADFQAQLAACEKGVQELLRMVEHFGLEVVHAYMGHVQDNAEESVRRVLDVLDDGEYCYEMDDGHRVCVRISLHRRERRATIDFSGTSPQHPGNYNAPAAVCRAAVLYVFRCLVDDMIPLNEGCLKPLELIIPPGSMINPDHPAAVVAGNVETSQVIVDALLGALGVAGASQGTMNNFTWGNQRYQYYETICGGAGATRQRDGTSAVHTHMTNSRLTDPEVLEWRFPVRLESFAIRHGSGGEGRHRGGDGTVRRVRFLEAMSANILAGHRRIPPYGMAGGRPGQVGRNWVEHADGRITELPHQGQVFMAPGDLFVIETPGGGGYGDPVASRLPEIGDRD</sequence>
<dbReference type="RefSeq" id="WP_046857966.1">
    <property type="nucleotide sequence ID" value="NZ_CP011412.1"/>
</dbReference>
<evidence type="ECO:0000259" key="2">
    <source>
        <dbReference type="Pfam" id="PF01968"/>
    </source>
</evidence>
<feature type="domain" description="Acetophenone carboxylase-like C-terminal" evidence="5">
    <location>
        <begin position="523"/>
        <end position="685"/>
    </location>
</feature>
<reference evidence="6 7" key="1">
    <citation type="journal article" date="2015" name="Genome Announc.">
        <title>Complete Genome Sequence of Sedimenticola thiotaurini Strain SIP-G1, a Polyphosphate- and Polyhydroxyalkanoate-Accumulating Sulfur-Oxidizing Gammaproteobacterium Isolated from Salt Marsh Sediments.</title>
        <authorList>
            <person name="Flood B.E."/>
            <person name="Jones D.S."/>
            <person name="Bailey J.V."/>
        </authorList>
    </citation>
    <scope>NUCLEOTIDE SEQUENCE [LARGE SCALE GENOMIC DNA]</scope>
    <source>
        <strain evidence="6 7">SIP-G1</strain>
    </source>
</reference>
<evidence type="ECO:0000313" key="7">
    <source>
        <dbReference type="Proteomes" id="UP000034410"/>
    </source>
</evidence>
<dbReference type="EMBL" id="CP011412">
    <property type="protein sequence ID" value="AKH19028.1"/>
    <property type="molecule type" value="Genomic_DNA"/>
</dbReference>
<dbReference type="Pfam" id="PF05378">
    <property type="entry name" value="Hydant_A_N"/>
    <property type="match status" value="1"/>
</dbReference>
<evidence type="ECO:0000259" key="3">
    <source>
        <dbReference type="Pfam" id="PF02538"/>
    </source>
</evidence>
<dbReference type="Proteomes" id="UP000034410">
    <property type="component" value="Chromosome"/>
</dbReference>
<keyword evidence="7" id="KW-1185">Reference proteome</keyword>
<dbReference type="PANTHER" id="PTHR11365:SF23">
    <property type="entry name" value="HYPOTHETICAL 5-OXOPROLINASE (EUROFUNG)-RELATED"/>
    <property type="match status" value="1"/>
</dbReference>
<feature type="domain" description="Hydantoinase/oxoprolinase N-terminal" evidence="4">
    <location>
        <begin position="16"/>
        <end position="194"/>
    </location>
</feature>
<dbReference type="InterPro" id="IPR008040">
    <property type="entry name" value="Hydant_A_N"/>
</dbReference>
<dbReference type="GO" id="GO:0005829">
    <property type="term" value="C:cytosol"/>
    <property type="evidence" value="ECO:0007669"/>
    <property type="project" value="TreeGrafter"/>
</dbReference>
<dbReference type="GO" id="GO:0006749">
    <property type="term" value="P:glutathione metabolic process"/>
    <property type="evidence" value="ECO:0007669"/>
    <property type="project" value="TreeGrafter"/>
</dbReference>
<dbReference type="InterPro" id="IPR045079">
    <property type="entry name" value="Oxoprolinase-like"/>
</dbReference>
<dbReference type="Pfam" id="PF19278">
    <property type="entry name" value="Hydant_A_C"/>
    <property type="match status" value="1"/>
</dbReference>
<evidence type="ECO:0000256" key="1">
    <source>
        <dbReference type="ARBA" id="ARBA00010403"/>
    </source>
</evidence>
<comment type="similarity">
    <text evidence="1">Belongs to the oxoprolinase family.</text>
</comment>
<dbReference type="AlphaFoldDB" id="A0A0F7JWS7"/>
<gene>
    <name evidence="6" type="ORF">AAY24_00200</name>
</gene>
<protein>
    <submittedName>
        <fullName evidence="6">5-oxoprolinase</fullName>
    </submittedName>
</protein>
<feature type="domain" description="Hydantoinase B/oxoprolinase" evidence="3">
    <location>
        <begin position="705"/>
        <end position="1212"/>
    </location>
</feature>
<dbReference type="OrthoDB" id="9768323at2"/>
<dbReference type="PANTHER" id="PTHR11365">
    <property type="entry name" value="5-OXOPROLINASE RELATED"/>
    <property type="match status" value="1"/>
</dbReference>
<accession>A0A0F7JWS7</accession>
<dbReference type="InterPro" id="IPR049517">
    <property type="entry name" value="ACX-like_C"/>
</dbReference>
<dbReference type="InterPro" id="IPR003692">
    <property type="entry name" value="Hydantoinase_B"/>
</dbReference>
<organism evidence="6 7">
    <name type="scientific">Sedimenticola thiotaurini</name>
    <dbReference type="NCBI Taxonomy" id="1543721"/>
    <lineage>
        <taxon>Bacteria</taxon>
        <taxon>Pseudomonadati</taxon>
        <taxon>Pseudomonadota</taxon>
        <taxon>Gammaproteobacteria</taxon>
        <taxon>Chromatiales</taxon>
        <taxon>Sedimenticolaceae</taxon>
        <taxon>Sedimenticola</taxon>
    </lineage>
</organism>
<evidence type="ECO:0000259" key="4">
    <source>
        <dbReference type="Pfam" id="PF05378"/>
    </source>
</evidence>
<feature type="domain" description="Hydantoinase A/oxoprolinase" evidence="2">
    <location>
        <begin position="214"/>
        <end position="505"/>
    </location>
</feature>
<dbReference type="Pfam" id="PF01968">
    <property type="entry name" value="Hydantoinase_A"/>
    <property type="match status" value="1"/>
</dbReference>
<dbReference type="KEGG" id="seds:AAY24_00200"/>
<evidence type="ECO:0000259" key="5">
    <source>
        <dbReference type="Pfam" id="PF19278"/>
    </source>
</evidence>
<proteinExistence type="inferred from homology"/>
<dbReference type="GO" id="GO:0017168">
    <property type="term" value="F:5-oxoprolinase (ATP-hydrolyzing) activity"/>
    <property type="evidence" value="ECO:0007669"/>
    <property type="project" value="TreeGrafter"/>
</dbReference>
<dbReference type="InterPro" id="IPR002821">
    <property type="entry name" value="Hydantoinase_A"/>
</dbReference>
<dbReference type="Pfam" id="PF02538">
    <property type="entry name" value="Hydantoinase_B"/>
    <property type="match status" value="1"/>
</dbReference>
<evidence type="ECO:0000313" key="6">
    <source>
        <dbReference type="EMBL" id="AKH19028.1"/>
    </source>
</evidence>
<dbReference type="PATRIC" id="fig|1543721.4.peg.42"/>
<name>A0A0F7JWS7_9GAMM</name>